<sequence>MAEITLAAVSLSFQLFAGCIQGYQLLSDAAALPREYEYVRVRIKAEQHRLLDWACVAQMAESEESLVVGRAGKAMLLDVLEQQHNLLYRFGRFDSRLKPVARPLLREAEDGCGSSPITTAQVGAETSALAVEFPASPGLLKRALSYIKATRTIPARLRWAAWDKKQVEQLLSEIKALNDFLTEVLNKDQAEQLMELQIRTHYGIMQLNSSITQLLSIAQAESLLQPLVLAKLAPKSPPAGAGELASLARMKALNVAVSEGLPTDSVANDPELARCLEQADVDAFQLQKSDFIFVDDIPRQANGVLEDVRTEAVYYHTGSRSAEIYVWVEWRFETLVLASAGQGAEDAHDASGRWQIRRLAALVTLLKHGKSTRLFNAAQCLGYLREDISSEATRKGTRDYRYGFVFAKPRGFDSGTRPTSLRELLSRPSTCNITTSPTNQTPHHAQTTQPSLTDRAALALALAESLGRLHAVNWLHKGLRSHNVLFFLGDDAQSTWRQPIISGFELARPQGEPSWTSPGWPNPAHDLYKHPRVQADSGRNAGESEQKSRSECYSKEYDIYALGVVLVEIACWQPVHAILRIDLEQAGLRDTMPAKRRLMEAPVLEQVRFHMGDTMCHVIKACLGGLDLGEQVAGQVGIERDLSLQERFYSEVVQKLRSLRV</sequence>
<proteinExistence type="predicted"/>
<feature type="region of interest" description="Disordered" evidence="1">
    <location>
        <begin position="430"/>
        <end position="450"/>
    </location>
</feature>
<feature type="domain" description="Prion-inhibition and propagation HeLo" evidence="3">
    <location>
        <begin position="5"/>
        <end position="214"/>
    </location>
</feature>
<reference evidence="5" key="1">
    <citation type="submission" date="2023-06" db="EMBL/GenBank/DDBJ databases">
        <title>Genome-scale phylogeny and comparative genomics of the fungal order Sordariales.</title>
        <authorList>
            <consortium name="Lawrence Berkeley National Laboratory"/>
            <person name="Hensen N."/>
            <person name="Bonometti L."/>
            <person name="Westerberg I."/>
            <person name="Brannstrom I.O."/>
            <person name="Guillou S."/>
            <person name="Cros-Aarteil S."/>
            <person name="Calhoun S."/>
            <person name="Haridas S."/>
            <person name="Kuo A."/>
            <person name="Mondo S."/>
            <person name="Pangilinan J."/>
            <person name="Riley R."/>
            <person name="Labutti K."/>
            <person name="Andreopoulos B."/>
            <person name="Lipzen A."/>
            <person name="Chen C."/>
            <person name="Yanf M."/>
            <person name="Daum C."/>
            <person name="Ng V."/>
            <person name="Clum A."/>
            <person name="Steindorff A."/>
            <person name="Ohm R."/>
            <person name="Martin F."/>
            <person name="Silar P."/>
            <person name="Natvig D."/>
            <person name="Lalanne C."/>
            <person name="Gautier V."/>
            <person name="Ament-Velasquez S.L."/>
            <person name="Kruys A."/>
            <person name="Hutchinson M.I."/>
            <person name="Powell A.J."/>
            <person name="Barry K."/>
            <person name="Miller A.N."/>
            <person name="Grigoriev I.V."/>
            <person name="Debuchy R."/>
            <person name="Gladieux P."/>
            <person name="Thoren M.H."/>
            <person name="Johannesson H."/>
        </authorList>
    </citation>
    <scope>NUCLEOTIDE SEQUENCE</scope>
    <source>
        <strain evidence="5">CBS 606.72</strain>
    </source>
</reference>
<feature type="region of interest" description="Disordered" evidence="1">
    <location>
        <begin position="508"/>
        <end position="529"/>
    </location>
</feature>
<dbReference type="EMBL" id="JAULSU010000002">
    <property type="protein sequence ID" value="KAK0627408.1"/>
    <property type="molecule type" value="Genomic_DNA"/>
</dbReference>
<dbReference type="SUPFAM" id="SSF56112">
    <property type="entry name" value="Protein kinase-like (PK-like)"/>
    <property type="match status" value="1"/>
</dbReference>
<dbReference type="PANTHER" id="PTHR37542">
    <property type="entry name" value="HELO DOMAIN-CONTAINING PROTEIN-RELATED"/>
    <property type="match status" value="1"/>
</dbReference>
<dbReference type="AlphaFoldDB" id="A0AA39X518"/>
<dbReference type="Pfam" id="PF24476">
    <property type="entry name" value="DUF7580"/>
    <property type="match status" value="1"/>
</dbReference>
<dbReference type="Proteomes" id="UP001175000">
    <property type="component" value="Unassembled WGS sequence"/>
</dbReference>
<evidence type="ECO:0000256" key="2">
    <source>
        <dbReference type="SAM" id="SignalP"/>
    </source>
</evidence>
<evidence type="ECO:0000259" key="4">
    <source>
        <dbReference type="Pfam" id="PF24476"/>
    </source>
</evidence>
<dbReference type="PANTHER" id="PTHR37542:SF1">
    <property type="entry name" value="PRION-INHIBITION AND PROPAGATION HELO DOMAIN-CONTAINING PROTEIN"/>
    <property type="match status" value="1"/>
</dbReference>
<keyword evidence="5" id="KW-0640">Prion</keyword>
<organism evidence="5 6">
    <name type="scientific">Immersiella caudata</name>
    <dbReference type="NCBI Taxonomy" id="314043"/>
    <lineage>
        <taxon>Eukaryota</taxon>
        <taxon>Fungi</taxon>
        <taxon>Dikarya</taxon>
        <taxon>Ascomycota</taxon>
        <taxon>Pezizomycotina</taxon>
        <taxon>Sordariomycetes</taxon>
        <taxon>Sordariomycetidae</taxon>
        <taxon>Sordariales</taxon>
        <taxon>Lasiosphaeriaceae</taxon>
        <taxon>Immersiella</taxon>
    </lineage>
</organism>
<dbReference type="Pfam" id="PF14479">
    <property type="entry name" value="HeLo"/>
    <property type="match status" value="1"/>
</dbReference>
<comment type="caution">
    <text evidence="5">The sequence shown here is derived from an EMBL/GenBank/DDBJ whole genome shotgun (WGS) entry which is preliminary data.</text>
</comment>
<feature type="signal peptide" evidence="2">
    <location>
        <begin position="1"/>
        <end position="22"/>
    </location>
</feature>
<protein>
    <submittedName>
        <fullName evidence="5">Prion-inhibition and propagation-domain-containing protein</fullName>
    </submittedName>
</protein>
<feature type="domain" description="DUF7580" evidence="4">
    <location>
        <begin position="418"/>
        <end position="657"/>
    </location>
</feature>
<feature type="chain" id="PRO_5041354566" evidence="2">
    <location>
        <begin position="23"/>
        <end position="661"/>
    </location>
</feature>
<name>A0AA39X518_9PEZI</name>
<dbReference type="InterPro" id="IPR038305">
    <property type="entry name" value="HeLo_sf"/>
</dbReference>
<keyword evidence="5" id="KW-0034">Amyloid</keyword>
<dbReference type="Gene3D" id="1.20.120.1020">
    <property type="entry name" value="Prion-inhibition and propagation, HeLo domain"/>
    <property type="match status" value="1"/>
</dbReference>
<dbReference type="InterPro" id="IPR056002">
    <property type="entry name" value="DUF7580"/>
</dbReference>
<keyword evidence="6" id="KW-1185">Reference proteome</keyword>
<evidence type="ECO:0000313" key="5">
    <source>
        <dbReference type="EMBL" id="KAK0627408.1"/>
    </source>
</evidence>
<evidence type="ECO:0000259" key="3">
    <source>
        <dbReference type="Pfam" id="PF14479"/>
    </source>
</evidence>
<dbReference type="Gene3D" id="1.10.510.10">
    <property type="entry name" value="Transferase(Phosphotransferase) domain 1"/>
    <property type="match status" value="1"/>
</dbReference>
<gene>
    <name evidence="5" type="ORF">B0T14DRAFT_512556</name>
</gene>
<dbReference type="InterPro" id="IPR011009">
    <property type="entry name" value="Kinase-like_dom_sf"/>
</dbReference>
<accession>A0AA39X518</accession>
<dbReference type="InterPro" id="IPR029498">
    <property type="entry name" value="HeLo_dom"/>
</dbReference>
<evidence type="ECO:0000313" key="6">
    <source>
        <dbReference type="Proteomes" id="UP001175000"/>
    </source>
</evidence>
<keyword evidence="2" id="KW-0732">Signal</keyword>
<evidence type="ECO:0000256" key="1">
    <source>
        <dbReference type="SAM" id="MobiDB-lite"/>
    </source>
</evidence>